<keyword evidence="2" id="KW-0812">Transmembrane</keyword>
<name>A0AA40D8Q9_9PEZI</name>
<keyword evidence="2" id="KW-1133">Transmembrane helix</keyword>
<reference evidence="3" key="1">
    <citation type="submission" date="2023-06" db="EMBL/GenBank/DDBJ databases">
        <title>Multi-omics analyses reveal the molecular pathogenesis toolkit of Lasiodiplodia hormozganensis, a cross-kingdom pathogen.</title>
        <authorList>
            <person name="Felix C."/>
            <person name="Meneses R."/>
            <person name="Goncalves M.F.M."/>
            <person name="Tilleman L."/>
            <person name="Duarte A.S."/>
            <person name="Jorrin-Novo J.V."/>
            <person name="Van De Peer Y."/>
            <person name="Deforce D."/>
            <person name="Van Nieuwerburgh F."/>
            <person name="Esteves A.C."/>
            <person name="Alves A."/>
        </authorList>
    </citation>
    <scope>NUCLEOTIDE SEQUENCE</scope>
    <source>
        <strain evidence="3">CBS 339.90</strain>
    </source>
</reference>
<feature type="region of interest" description="Disordered" evidence="1">
    <location>
        <begin position="1"/>
        <end position="210"/>
    </location>
</feature>
<evidence type="ECO:0000313" key="4">
    <source>
        <dbReference type="Proteomes" id="UP001175001"/>
    </source>
</evidence>
<evidence type="ECO:0000256" key="2">
    <source>
        <dbReference type="SAM" id="Phobius"/>
    </source>
</evidence>
<dbReference type="EMBL" id="JAUJDW010000002">
    <property type="protein sequence ID" value="KAK0664401.1"/>
    <property type="molecule type" value="Genomic_DNA"/>
</dbReference>
<feature type="compositionally biased region" description="Low complexity" evidence="1">
    <location>
        <begin position="42"/>
        <end position="53"/>
    </location>
</feature>
<feature type="transmembrane region" description="Helical" evidence="2">
    <location>
        <begin position="216"/>
        <end position="236"/>
    </location>
</feature>
<accession>A0AA40D8Q9</accession>
<dbReference type="Proteomes" id="UP001175001">
    <property type="component" value="Unassembled WGS sequence"/>
</dbReference>
<comment type="caution">
    <text evidence="3">The sequence shown here is derived from an EMBL/GenBank/DDBJ whole genome shotgun (WGS) entry which is preliminary data.</text>
</comment>
<feature type="compositionally biased region" description="Acidic residues" evidence="1">
    <location>
        <begin position="136"/>
        <end position="149"/>
    </location>
</feature>
<feature type="compositionally biased region" description="Polar residues" evidence="1">
    <location>
        <begin position="427"/>
        <end position="437"/>
    </location>
</feature>
<organism evidence="3 4">
    <name type="scientific">Lasiodiplodia hormozganensis</name>
    <dbReference type="NCBI Taxonomy" id="869390"/>
    <lineage>
        <taxon>Eukaryota</taxon>
        <taxon>Fungi</taxon>
        <taxon>Dikarya</taxon>
        <taxon>Ascomycota</taxon>
        <taxon>Pezizomycotina</taxon>
        <taxon>Dothideomycetes</taxon>
        <taxon>Dothideomycetes incertae sedis</taxon>
        <taxon>Botryosphaeriales</taxon>
        <taxon>Botryosphaeriaceae</taxon>
        <taxon>Lasiodiplodia</taxon>
    </lineage>
</organism>
<keyword evidence="4" id="KW-1185">Reference proteome</keyword>
<feature type="compositionally biased region" description="Polar residues" evidence="1">
    <location>
        <begin position="114"/>
        <end position="133"/>
    </location>
</feature>
<gene>
    <name evidence="3" type="ORF">DIS24_g814</name>
</gene>
<feature type="compositionally biased region" description="Acidic residues" evidence="1">
    <location>
        <begin position="54"/>
        <end position="77"/>
    </location>
</feature>
<evidence type="ECO:0000256" key="1">
    <source>
        <dbReference type="SAM" id="MobiDB-lite"/>
    </source>
</evidence>
<feature type="compositionally biased region" description="Basic residues" evidence="1">
    <location>
        <begin position="1"/>
        <end position="11"/>
    </location>
</feature>
<feature type="region of interest" description="Disordered" evidence="1">
    <location>
        <begin position="278"/>
        <end position="462"/>
    </location>
</feature>
<dbReference type="AlphaFoldDB" id="A0AA40D8Q9"/>
<feature type="compositionally biased region" description="Polar residues" evidence="1">
    <location>
        <begin position="446"/>
        <end position="461"/>
    </location>
</feature>
<feature type="compositionally biased region" description="Polar residues" evidence="1">
    <location>
        <begin position="406"/>
        <end position="416"/>
    </location>
</feature>
<proteinExistence type="predicted"/>
<evidence type="ECO:0000313" key="3">
    <source>
        <dbReference type="EMBL" id="KAK0664401.1"/>
    </source>
</evidence>
<feature type="compositionally biased region" description="Polar residues" evidence="1">
    <location>
        <begin position="375"/>
        <end position="390"/>
    </location>
</feature>
<feature type="compositionally biased region" description="Low complexity" evidence="1">
    <location>
        <begin position="333"/>
        <end position="363"/>
    </location>
</feature>
<keyword evidence="2" id="KW-0472">Membrane</keyword>
<protein>
    <submittedName>
        <fullName evidence="3">Uncharacterized protein</fullName>
    </submittedName>
</protein>
<feature type="compositionally biased region" description="Low complexity" evidence="1">
    <location>
        <begin position="78"/>
        <end position="105"/>
    </location>
</feature>
<feature type="compositionally biased region" description="Polar residues" evidence="1">
    <location>
        <begin position="163"/>
        <end position="182"/>
    </location>
</feature>
<sequence>MSSSRPRRTGPIRRSQYGYPVPPLELREALATKLQAIAQRGPQQENPAQAPEPLSDDEDAELEGEDSSSDDEAEGDESSASSSGASSPETSPVPSPTTAAPTTSALSQVAPAGLSSTWSTSVLAAPTSTFNPTNREEDDSDSDEPDEDPTGPALTRGPRPTGASGTAAAQLSSDTAAPSLSAPNGAEQSGEVWVMGGPPPPKPPSSGISQTTEHTLIAAGSIGATLLIVLIIWGVYTMRKKGLTFRDLVQMSRRSRGRPDRTYDIAKPAVHRMPAYMSEDKESMPLPQPPQVSYRPDSGQRDFFGGSFGLRPSTPQASTRTFLDDTTPPRNLSRAPSNARSSGSSSPTLLPLQSQQPSFLSRSNYDGSPPPSLPIQRSESYKSSQGQSRYSAERDDIVSPEAPGPTYQNFTTSRRFTANKKEPSYESRFSWTQSSQAPPTPIEPTTPHSVGRSSIAPTERSSVARFRTVDSWVGNQTGRIPSTQLREQPHWSYRQSTSTNGGLGQVDEGQPGWQPEIPASSVPTVPAVPSQYKPGGAAYHQRQNTSYSDQTVFRQHPGTEVKIPRGSLVPSEVLDAHMIPSAL</sequence>